<dbReference type="InterPro" id="IPR002509">
    <property type="entry name" value="NODB_dom"/>
</dbReference>
<feature type="signal peptide" evidence="3">
    <location>
        <begin position="1"/>
        <end position="19"/>
    </location>
</feature>
<sequence length="302" mass="34542">MLQKMLLLICLILSHAAFAKNIALSFDDGLDPSLNTDAHDINHAILSTLKQYKIHAIVYPSLSKIGSSAGLSLISEWGKQGHRIGNHGNLHLNLNKAEVKLNDYLQDIEQGHQAFSSLPGFVPRYRFPFLKEGNTLKKMEGVRQWLNTHHYQSGAVSIDASDWYYNQLFLKYQKSNDQKSLDKLKQAYIFHLLDRAHYYDDLAQNILGRSPNHVLLLHVRAINAAWLEDIIYAFHRQGWTFIDSDRAYQDAIYKIQPRSLPAGESIVWSIANIYGLKTLRYPAEDAPYEYENLKNFGLDGIN</sequence>
<feature type="chain" id="PRO_5041652410" evidence="3">
    <location>
        <begin position="20"/>
        <end position="302"/>
    </location>
</feature>
<reference evidence="5 6" key="1">
    <citation type="submission" date="2019-10" db="EMBL/GenBank/DDBJ databases">
        <authorList>
            <person name="Dong K."/>
        </authorList>
    </citation>
    <scope>NUCLEOTIDE SEQUENCE [LARGE SCALE GENOMIC DNA]</scope>
    <source>
        <strain evidence="6">dk771</strain>
    </source>
</reference>
<evidence type="ECO:0000256" key="3">
    <source>
        <dbReference type="SAM" id="SignalP"/>
    </source>
</evidence>
<proteinExistence type="predicted"/>
<comment type="caution">
    <text evidence="5">The sequence shown here is derived from an EMBL/GenBank/DDBJ whole genome shotgun (WGS) entry which is preliminary data.</text>
</comment>
<evidence type="ECO:0000256" key="2">
    <source>
        <dbReference type="ARBA" id="ARBA00022801"/>
    </source>
</evidence>
<feature type="domain" description="NodB homology" evidence="4">
    <location>
        <begin position="20"/>
        <end position="242"/>
    </location>
</feature>
<dbReference type="GO" id="GO:0005975">
    <property type="term" value="P:carbohydrate metabolic process"/>
    <property type="evidence" value="ECO:0007669"/>
    <property type="project" value="InterPro"/>
</dbReference>
<dbReference type="RefSeq" id="WP_153389308.1">
    <property type="nucleotide sequence ID" value="NZ_WITK01000009.1"/>
</dbReference>
<organism evidence="5 6">
    <name type="scientific">Acinetobacter wanghuae</name>
    <dbReference type="NCBI Taxonomy" id="2662362"/>
    <lineage>
        <taxon>Bacteria</taxon>
        <taxon>Pseudomonadati</taxon>
        <taxon>Pseudomonadota</taxon>
        <taxon>Gammaproteobacteria</taxon>
        <taxon>Moraxellales</taxon>
        <taxon>Moraxellaceae</taxon>
        <taxon>Acinetobacter</taxon>
    </lineage>
</organism>
<dbReference type="EMBL" id="WITK01000009">
    <property type="protein sequence ID" value="MQW92043.1"/>
    <property type="molecule type" value="Genomic_DNA"/>
</dbReference>
<keyword evidence="3" id="KW-0732">Signal</keyword>
<dbReference type="GO" id="GO:0016020">
    <property type="term" value="C:membrane"/>
    <property type="evidence" value="ECO:0007669"/>
    <property type="project" value="TreeGrafter"/>
</dbReference>
<gene>
    <name evidence="5" type="ORF">GHJ48_06475</name>
</gene>
<dbReference type="InterPro" id="IPR050248">
    <property type="entry name" value="Polysacc_deacetylase_ArnD"/>
</dbReference>
<dbReference type="Pfam" id="PF01522">
    <property type="entry name" value="Polysacc_deac_1"/>
    <property type="match status" value="1"/>
</dbReference>
<dbReference type="Proteomes" id="UP000480556">
    <property type="component" value="Unassembled WGS sequence"/>
</dbReference>
<keyword evidence="2" id="KW-0378">Hydrolase</keyword>
<keyword evidence="1" id="KW-0479">Metal-binding</keyword>
<evidence type="ECO:0000259" key="4">
    <source>
        <dbReference type="PROSITE" id="PS51677"/>
    </source>
</evidence>
<evidence type="ECO:0000256" key="1">
    <source>
        <dbReference type="ARBA" id="ARBA00022723"/>
    </source>
</evidence>
<dbReference type="PANTHER" id="PTHR10587:SF133">
    <property type="entry name" value="CHITIN DEACETYLASE 1-RELATED"/>
    <property type="match status" value="1"/>
</dbReference>
<evidence type="ECO:0000313" key="6">
    <source>
        <dbReference type="Proteomes" id="UP000480556"/>
    </source>
</evidence>
<dbReference type="PANTHER" id="PTHR10587">
    <property type="entry name" value="GLYCOSYL TRANSFERASE-RELATED"/>
    <property type="match status" value="1"/>
</dbReference>
<dbReference type="AlphaFoldDB" id="A0AA90WAV9"/>
<protein>
    <submittedName>
        <fullName evidence="5">Polysaccharide deacetylase family protein</fullName>
    </submittedName>
</protein>
<dbReference type="GO" id="GO:0046872">
    <property type="term" value="F:metal ion binding"/>
    <property type="evidence" value="ECO:0007669"/>
    <property type="project" value="UniProtKB-KW"/>
</dbReference>
<dbReference type="Gene3D" id="3.20.20.370">
    <property type="entry name" value="Glycoside hydrolase/deacetylase"/>
    <property type="match status" value="1"/>
</dbReference>
<dbReference type="SUPFAM" id="SSF88713">
    <property type="entry name" value="Glycoside hydrolase/deacetylase"/>
    <property type="match status" value="1"/>
</dbReference>
<accession>A0AA90WAV9</accession>
<evidence type="ECO:0000313" key="5">
    <source>
        <dbReference type="EMBL" id="MQW92043.1"/>
    </source>
</evidence>
<dbReference type="PROSITE" id="PS51677">
    <property type="entry name" value="NODB"/>
    <property type="match status" value="1"/>
</dbReference>
<dbReference type="InterPro" id="IPR011330">
    <property type="entry name" value="Glyco_hydro/deAcase_b/a-brl"/>
</dbReference>
<dbReference type="GO" id="GO:0016810">
    <property type="term" value="F:hydrolase activity, acting on carbon-nitrogen (but not peptide) bonds"/>
    <property type="evidence" value="ECO:0007669"/>
    <property type="project" value="InterPro"/>
</dbReference>
<name>A0AA90WAV9_9GAMM</name>